<dbReference type="NCBIfam" id="TIGR02937">
    <property type="entry name" value="sigma70-ECF"/>
    <property type="match status" value="1"/>
</dbReference>
<name>A0A5B9VWY8_9BACT</name>
<dbReference type="GO" id="GO:0006352">
    <property type="term" value="P:DNA-templated transcription initiation"/>
    <property type="evidence" value="ECO:0007669"/>
    <property type="project" value="InterPro"/>
</dbReference>
<dbReference type="RefSeq" id="WP_210420396.1">
    <property type="nucleotide sequence ID" value="NZ_CP042997.1"/>
</dbReference>
<evidence type="ECO:0000256" key="2">
    <source>
        <dbReference type="ARBA" id="ARBA00023082"/>
    </source>
</evidence>
<evidence type="ECO:0000256" key="3">
    <source>
        <dbReference type="ARBA" id="ARBA00023163"/>
    </source>
</evidence>
<accession>A0A5B9VWY8</accession>
<keyword evidence="3" id="KW-0804">Transcription</keyword>
<protein>
    <submittedName>
        <fullName evidence="4">RNA polymerase sigma factor</fullName>
    </submittedName>
</protein>
<sequence>MPQLQPEGHAPGRFPTTQWSRVVTAASRDATEAREALSGLCEAYWYPIYAYVRHRGYAPEQARDLTQDFFAYLLERDLIARADPARGRFRAFLRTVCARSLADRRDRENAAKRGGGRPVLSIDPGDAERRYAREPAHELTPERIFDRTWALTLLGRVVERLRREYDDAGRAARFAELIAVMTRDPGSASYAEVAGRLGTTEGNVRVAVHRLRGRYGLLLREEIAATVGDAAQVDDEIRTLFAALGG</sequence>
<dbReference type="InterPro" id="IPR014284">
    <property type="entry name" value="RNA_pol_sigma-70_dom"/>
</dbReference>
<dbReference type="GO" id="GO:0016987">
    <property type="term" value="F:sigma factor activity"/>
    <property type="evidence" value="ECO:0007669"/>
    <property type="project" value="UniProtKB-KW"/>
</dbReference>
<dbReference type="InterPro" id="IPR039425">
    <property type="entry name" value="RNA_pol_sigma-70-like"/>
</dbReference>
<dbReference type="Proteomes" id="UP000324233">
    <property type="component" value="Chromosome"/>
</dbReference>
<evidence type="ECO:0000313" key="4">
    <source>
        <dbReference type="EMBL" id="QEH32295.1"/>
    </source>
</evidence>
<dbReference type="PANTHER" id="PTHR43133">
    <property type="entry name" value="RNA POLYMERASE ECF-TYPE SIGMA FACTO"/>
    <property type="match status" value="1"/>
</dbReference>
<reference evidence="4 5" key="1">
    <citation type="submission" date="2019-08" db="EMBL/GenBank/DDBJ databases">
        <title>Deep-cultivation of Planctomycetes and their phenomic and genomic characterization uncovers novel biology.</title>
        <authorList>
            <person name="Wiegand S."/>
            <person name="Jogler M."/>
            <person name="Boedeker C."/>
            <person name="Pinto D."/>
            <person name="Vollmers J."/>
            <person name="Rivas-Marin E."/>
            <person name="Kohn T."/>
            <person name="Peeters S.H."/>
            <person name="Heuer A."/>
            <person name="Rast P."/>
            <person name="Oberbeckmann S."/>
            <person name="Bunk B."/>
            <person name="Jeske O."/>
            <person name="Meyerdierks A."/>
            <person name="Storesund J.E."/>
            <person name="Kallscheuer N."/>
            <person name="Luecker S."/>
            <person name="Lage O.M."/>
            <person name="Pohl T."/>
            <person name="Merkel B.J."/>
            <person name="Hornburger P."/>
            <person name="Mueller R.-W."/>
            <person name="Bruemmer F."/>
            <person name="Labrenz M."/>
            <person name="Spormann A.M."/>
            <person name="Op den Camp H."/>
            <person name="Overmann J."/>
            <person name="Amann R."/>
            <person name="Jetten M.S.M."/>
            <person name="Mascher T."/>
            <person name="Medema M.H."/>
            <person name="Devos D.P."/>
            <person name="Kaster A.-K."/>
            <person name="Ovreas L."/>
            <person name="Rohde M."/>
            <person name="Galperin M.Y."/>
            <person name="Jogler C."/>
        </authorList>
    </citation>
    <scope>NUCLEOTIDE SEQUENCE [LARGE SCALE GENOMIC DNA]</scope>
    <source>
        <strain evidence="4 5">OJF2</strain>
    </source>
</reference>
<gene>
    <name evidence="4" type="ORF">OJF2_07650</name>
</gene>
<evidence type="ECO:0000313" key="5">
    <source>
        <dbReference type="Proteomes" id="UP000324233"/>
    </source>
</evidence>
<dbReference type="PANTHER" id="PTHR43133:SF51">
    <property type="entry name" value="RNA POLYMERASE SIGMA FACTOR"/>
    <property type="match status" value="1"/>
</dbReference>
<keyword evidence="1" id="KW-0805">Transcription regulation</keyword>
<keyword evidence="5" id="KW-1185">Reference proteome</keyword>
<evidence type="ECO:0000256" key="1">
    <source>
        <dbReference type="ARBA" id="ARBA00023015"/>
    </source>
</evidence>
<dbReference type="EMBL" id="CP042997">
    <property type="protein sequence ID" value="QEH32295.1"/>
    <property type="molecule type" value="Genomic_DNA"/>
</dbReference>
<dbReference type="KEGG" id="agv:OJF2_07650"/>
<organism evidence="4 5">
    <name type="scientific">Aquisphaera giovannonii</name>
    <dbReference type="NCBI Taxonomy" id="406548"/>
    <lineage>
        <taxon>Bacteria</taxon>
        <taxon>Pseudomonadati</taxon>
        <taxon>Planctomycetota</taxon>
        <taxon>Planctomycetia</taxon>
        <taxon>Isosphaerales</taxon>
        <taxon>Isosphaeraceae</taxon>
        <taxon>Aquisphaera</taxon>
    </lineage>
</organism>
<dbReference type="AlphaFoldDB" id="A0A5B9VWY8"/>
<proteinExistence type="predicted"/>
<dbReference type="Gene3D" id="1.10.1740.10">
    <property type="match status" value="1"/>
</dbReference>
<keyword evidence="2" id="KW-0731">Sigma factor</keyword>